<feature type="region of interest" description="Disordered" evidence="1">
    <location>
        <begin position="372"/>
        <end position="432"/>
    </location>
</feature>
<comment type="caution">
    <text evidence="2">The sequence shown here is derived from an EMBL/GenBank/DDBJ whole genome shotgun (WGS) entry which is preliminary data.</text>
</comment>
<feature type="compositionally biased region" description="Low complexity" evidence="1">
    <location>
        <begin position="701"/>
        <end position="710"/>
    </location>
</feature>
<feature type="compositionally biased region" description="Low complexity" evidence="1">
    <location>
        <begin position="450"/>
        <end position="469"/>
    </location>
</feature>
<evidence type="ECO:0000313" key="2">
    <source>
        <dbReference type="EMBL" id="CAK0884295.1"/>
    </source>
</evidence>
<feature type="compositionally biased region" description="Basic residues" evidence="1">
    <location>
        <begin position="277"/>
        <end position="288"/>
    </location>
</feature>
<feature type="compositionally biased region" description="Low complexity" evidence="1">
    <location>
        <begin position="582"/>
        <end position="610"/>
    </location>
</feature>
<feature type="compositionally biased region" description="Basic residues" evidence="1">
    <location>
        <begin position="312"/>
        <end position="321"/>
    </location>
</feature>
<evidence type="ECO:0000313" key="3">
    <source>
        <dbReference type="Proteomes" id="UP001189429"/>
    </source>
</evidence>
<feature type="compositionally biased region" description="Low complexity" evidence="1">
    <location>
        <begin position="624"/>
        <end position="650"/>
    </location>
</feature>
<protein>
    <submittedName>
        <fullName evidence="2">Uncharacterized protein</fullName>
    </submittedName>
</protein>
<sequence>MPAGPTVQAPAGTAGLAAVQAVRRLAPVSEALAGVAASWGAWRGEHASKGHPAVWALVEEFEPLLQEALEASRLAGACAYWLLEGRAAVGTFADMLADECLGWLPPMCDRLAARCAFLVAALRCLKESAAAGGGTLARAAAAVRDAAADAPDVLADHDSRAAQRWLARVQRGLRKRGRLQKAGNDAMEWYEDAARSHGAEVHEAFVHGLEALHQAPRARGAGGCQPRGVHDLRAFRRGAGLPGRGPGRGRRRPRGGDPRPRPAAGPRGGRPAGCPGRRGRRPAARRRSGGGSGPRRPRHAREPLFGRQLRGAARRRRSRRAWRRAHVALQRQRRGSAAHLLGQPLAVAGCVAHAATGPGARDRLRCRRGPGIARPARGVQPRAWQRLVGHAGRTRRRPRPSREPRGEQRAVVQPRREQATGSQAAGSGGTAAVAMVPSEDIADWAARAASRASMRMTPPSRAPPSRATSVATPESDIPDFQDAARTATPVPAAAHASLASFVVFCALQGAACRLGGGGSSGGASHGRSRASTGTAADPSRPATPGSRPGSSLRHSPGLMALDEEQSDRMHAVAEGAESVWEASPSHSPRSSSPRAPSPPSGAASTASQAREQPRRPSQPRRRAPSPSTPSRQATDARASLPTAAAASAEGGADEDPSGGPASRVASLGEKPGRGPEGEARDPAGVLQLAVAQAEPQERPRPAAQQPPARAALAPALRHLRELVQKTINNKKDLAVVGEATAQPPTRRWPTRELLESSLLETGRARNPGGPIRRGVGPAGARQSGGAGP</sequence>
<feature type="compositionally biased region" description="Basic and acidic residues" evidence="1">
    <location>
        <begin position="400"/>
        <end position="418"/>
    </location>
</feature>
<feature type="compositionally biased region" description="Basic and acidic residues" evidence="1">
    <location>
        <begin position="670"/>
        <end position="681"/>
    </location>
</feature>
<feature type="region of interest" description="Disordered" evidence="1">
    <location>
        <begin position="516"/>
        <end position="556"/>
    </location>
</feature>
<dbReference type="Proteomes" id="UP001189429">
    <property type="component" value="Unassembled WGS sequence"/>
</dbReference>
<feature type="region of interest" description="Disordered" evidence="1">
    <location>
        <begin position="217"/>
        <end position="321"/>
    </location>
</feature>
<keyword evidence="3" id="KW-1185">Reference proteome</keyword>
<feature type="region of interest" description="Disordered" evidence="1">
    <location>
        <begin position="568"/>
        <end position="710"/>
    </location>
</feature>
<dbReference type="EMBL" id="CAUYUJ010018527">
    <property type="protein sequence ID" value="CAK0884295.1"/>
    <property type="molecule type" value="Genomic_DNA"/>
</dbReference>
<organism evidence="2 3">
    <name type="scientific">Prorocentrum cordatum</name>
    <dbReference type="NCBI Taxonomy" id="2364126"/>
    <lineage>
        <taxon>Eukaryota</taxon>
        <taxon>Sar</taxon>
        <taxon>Alveolata</taxon>
        <taxon>Dinophyceae</taxon>
        <taxon>Prorocentrales</taxon>
        <taxon>Prorocentraceae</taxon>
        <taxon>Prorocentrum</taxon>
    </lineage>
</organism>
<evidence type="ECO:0000256" key="1">
    <source>
        <dbReference type="SAM" id="MobiDB-lite"/>
    </source>
</evidence>
<gene>
    <name evidence="2" type="ORF">PCOR1329_LOCUS66274</name>
</gene>
<name>A0ABN9WD77_9DINO</name>
<reference evidence="2" key="1">
    <citation type="submission" date="2023-10" db="EMBL/GenBank/DDBJ databases">
        <authorList>
            <person name="Chen Y."/>
            <person name="Shah S."/>
            <person name="Dougan E. K."/>
            <person name="Thang M."/>
            <person name="Chan C."/>
        </authorList>
    </citation>
    <scope>NUCLEOTIDE SEQUENCE [LARGE SCALE GENOMIC DNA]</scope>
</reference>
<feature type="region of interest" description="Disordered" evidence="1">
    <location>
        <begin position="450"/>
        <end position="477"/>
    </location>
</feature>
<proteinExistence type="predicted"/>
<accession>A0ABN9WD77</accession>
<feature type="region of interest" description="Disordered" evidence="1">
    <location>
        <begin position="729"/>
        <end position="788"/>
    </location>
</feature>